<sequence length="619" mass="66077">MESAYLTARLLRLLLLATFLHHVARTAGAVPEVVFQPDTQASHGAVASEDAECSAIGRDLLARGVRPPFLLQLQHMCRKSHRLFVVSQGNAVDALVGTTFCVGVVGMYHSGIGGGGFAMIRDAAGGYEAVDFRETAPAAAHEDMYQGNVNGSVFGGLAVGVPSEVLGLEYIHKKYGVLPWNKVMRGAIHVARDGFRGSYNMEASLRWFVLRHADAATSLERHGAVHGPGWGAEGAQLPGRRPELRRGLCAERHASGSWGCHDADAIRKKIADEGADALYAGELAEAMIECIQQANGTMTLADLANYTVVSRPVKTITYRGLGLHTVGAPASGAVTLGILKTMEQFDLAEHQGLPGLAAHRFTEAMRFGYGARVGLGDPDHVDGVRVFEDRMLSDGTARRTRGSISDDRTQPVHAYDPEGIYTPDSHGTSHIVTADASGMATSLTTTINLLFGARLMDPASGIVLNNEMNDFSIPGVPNEFGFQPSTANYIRPGKRPLSSITPVIATHPRNGSLYATVGAAGGSRIISATAVALWHLLEHGMGMRDALREPRLHDQLMPNTVLLEYKFDNDTAAALAERGHNVTWVAEGLSAVQGIRILADGTFEAAGEPRQKNSAGLTL</sequence>
<dbReference type="GO" id="GO:0005886">
    <property type="term" value="C:plasma membrane"/>
    <property type="evidence" value="ECO:0007669"/>
    <property type="project" value="TreeGrafter"/>
</dbReference>
<dbReference type="InterPro" id="IPR043138">
    <property type="entry name" value="GGT_lsub"/>
</dbReference>
<reference evidence="5 6" key="1">
    <citation type="submission" date="2017-08" db="EMBL/GenBank/DDBJ databases">
        <title>Harnessing the power of phylogenomics to disentangle the directionality and signatures of interkingdom host jumping in the parasitic fungal genus Tolypocladium.</title>
        <authorList>
            <person name="Quandt C.A."/>
            <person name="Patterson W."/>
            <person name="Spatafora J.W."/>
        </authorList>
    </citation>
    <scope>NUCLEOTIDE SEQUENCE [LARGE SCALE GENOMIC DNA]</scope>
    <source>
        <strain evidence="5 6">CBS 113982</strain>
    </source>
</reference>
<feature type="binding site" evidence="2">
    <location>
        <position position="133"/>
    </location>
    <ligand>
        <name>L-glutamate</name>
        <dbReference type="ChEBI" id="CHEBI:29985"/>
    </ligand>
</feature>
<evidence type="ECO:0000256" key="2">
    <source>
        <dbReference type="PIRSR" id="PIRSR600101-2"/>
    </source>
</evidence>
<comment type="catalytic activity">
    <reaction evidence="3">
        <text>an N-terminal (5-L-glutamyl)-[peptide] + an alpha-amino acid = 5-L-glutamyl amino acid + an N-terminal L-alpha-aminoacyl-[peptide]</text>
        <dbReference type="Rhea" id="RHEA:23904"/>
        <dbReference type="Rhea" id="RHEA-COMP:9780"/>
        <dbReference type="Rhea" id="RHEA-COMP:9795"/>
        <dbReference type="ChEBI" id="CHEBI:77644"/>
        <dbReference type="ChEBI" id="CHEBI:78597"/>
        <dbReference type="ChEBI" id="CHEBI:78599"/>
        <dbReference type="ChEBI" id="CHEBI:78608"/>
        <dbReference type="EC" id="2.3.2.2"/>
    </reaction>
</comment>
<keyword evidence="4" id="KW-0732">Signal</keyword>
<dbReference type="OrthoDB" id="1081007at2759"/>
<gene>
    <name evidence="5" type="ORF">TCAP_02724</name>
</gene>
<protein>
    <recommendedName>
        <fullName evidence="3">Glutathione hydrolase</fullName>
        <ecNumber evidence="3">2.3.2.2</ecNumber>
        <ecNumber evidence="3">3.4.19.13</ecNumber>
    </recommendedName>
    <alternativeName>
        <fullName evidence="3">Gamma-glutamyltransferase</fullName>
    </alternativeName>
    <alternativeName>
        <fullName evidence="3">Gamma-glutamyltranspeptidase</fullName>
    </alternativeName>
</protein>
<feature type="binding site" evidence="2">
    <location>
        <begin position="498"/>
        <end position="499"/>
    </location>
    <ligand>
        <name>L-glutamate</name>
        <dbReference type="ChEBI" id="CHEBI:29985"/>
    </ligand>
</feature>
<dbReference type="GO" id="GO:0006751">
    <property type="term" value="P:glutathione catabolic process"/>
    <property type="evidence" value="ECO:0007669"/>
    <property type="project" value="UniProtKB-UniRule"/>
</dbReference>
<dbReference type="EC" id="3.4.19.13" evidence="3"/>
<organism evidence="5 6">
    <name type="scientific">Tolypocladium capitatum</name>
    <dbReference type="NCBI Taxonomy" id="45235"/>
    <lineage>
        <taxon>Eukaryota</taxon>
        <taxon>Fungi</taxon>
        <taxon>Dikarya</taxon>
        <taxon>Ascomycota</taxon>
        <taxon>Pezizomycotina</taxon>
        <taxon>Sordariomycetes</taxon>
        <taxon>Hypocreomycetidae</taxon>
        <taxon>Hypocreales</taxon>
        <taxon>Ophiocordycipitaceae</taxon>
        <taxon>Tolypocladium</taxon>
    </lineage>
</organism>
<dbReference type="Gene3D" id="1.10.246.130">
    <property type="match status" value="1"/>
</dbReference>
<dbReference type="SUPFAM" id="SSF56235">
    <property type="entry name" value="N-terminal nucleophile aminohydrolases (Ntn hydrolases)"/>
    <property type="match status" value="1"/>
</dbReference>
<accession>A0A2K3QIH4</accession>
<feature type="binding site" evidence="2">
    <location>
        <position position="470"/>
    </location>
    <ligand>
        <name>L-glutamate</name>
        <dbReference type="ChEBI" id="CHEBI:29985"/>
    </ligand>
</feature>
<dbReference type="Pfam" id="PF01019">
    <property type="entry name" value="G_glu_transpept"/>
    <property type="match status" value="2"/>
</dbReference>
<feature type="binding site" evidence="2">
    <location>
        <position position="522"/>
    </location>
    <ligand>
        <name>L-glutamate</name>
        <dbReference type="ChEBI" id="CHEBI:29985"/>
    </ligand>
</feature>
<dbReference type="PANTHER" id="PTHR11686:SF62">
    <property type="entry name" value="GLUTATHIONE HYDROLASE"/>
    <property type="match status" value="1"/>
</dbReference>
<dbReference type="Proteomes" id="UP000236621">
    <property type="component" value="Unassembled WGS sequence"/>
</dbReference>
<evidence type="ECO:0000313" key="6">
    <source>
        <dbReference type="Proteomes" id="UP000236621"/>
    </source>
</evidence>
<keyword evidence="3" id="KW-0378">Hydrolase</keyword>
<comment type="function">
    <text evidence="3">Cleaves the gamma-glutamyl peptide bond of glutathione and glutathione conjugates.</text>
</comment>
<name>A0A2K3QIH4_9HYPO</name>
<proteinExistence type="predicted"/>
<evidence type="ECO:0000313" key="5">
    <source>
        <dbReference type="EMBL" id="PNY27341.1"/>
    </source>
</evidence>
<evidence type="ECO:0000256" key="4">
    <source>
        <dbReference type="SAM" id="SignalP"/>
    </source>
</evidence>
<keyword evidence="3" id="KW-0808">Transferase</keyword>
<feature type="signal peptide" evidence="4">
    <location>
        <begin position="1"/>
        <end position="29"/>
    </location>
</feature>
<dbReference type="PRINTS" id="PR01210">
    <property type="entry name" value="GGTRANSPTASE"/>
</dbReference>
<comment type="catalytic activity">
    <reaction evidence="3">
        <text>glutathione + H2O = L-cysteinylglycine + L-glutamate</text>
        <dbReference type="Rhea" id="RHEA:28807"/>
        <dbReference type="ChEBI" id="CHEBI:15377"/>
        <dbReference type="ChEBI" id="CHEBI:29985"/>
        <dbReference type="ChEBI" id="CHEBI:57925"/>
        <dbReference type="ChEBI" id="CHEBI:61694"/>
        <dbReference type="EC" id="3.4.19.13"/>
    </reaction>
</comment>
<comment type="pathway">
    <text evidence="3">Sulfur metabolism; glutathione metabolism.</text>
</comment>
<comment type="caution">
    <text evidence="5">The sequence shown here is derived from an EMBL/GenBank/DDBJ whole genome shotgun (WGS) entry which is preliminary data.</text>
</comment>
<dbReference type="InterPro" id="IPR000101">
    <property type="entry name" value="GGT_peptidase"/>
</dbReference>
<dbReference type="UniPathway" id="UPA00204"/>
<dbReference type="STRING" id="45235.A0A2K3QIH4"/>
<dbReference type="EC" id="2.3.2.2" evidence="3"/>
<dbReference type="Gene3D" id="3.60.20.40">
    <property type="match status" value="1"/>
</dbReference>
<dbReference type="GO" id="GO:0103068">
    <property type="term" value="F:leukotriene C4 gamma-glutamyl transferase activity"/>
    <property type="evidence" value="ECO:0007669"/>
    <property type="project" value="UniProtKB-EC"/>
</dbReference>
<dbReference type="AlphaFoldDB" id="A0A2K3QIH4"/>
<keyword evidence="3" id="KW-0012">Acyltransferase</keyword>
<evidence type="ECO:0000256" key="3">
    <source>
        <dbReference type="RuleBase" id="RU368068"/>
    </source>
</evidence>
<dbReference type="FunFam" id="3.60.20.40:FF:000008">
    <property type="entry name" value="Gamma-glutamyltranspeptidase (Eurofung)"/>
    <property type="match status" value="1"/>
</dbReference>
<evidence type="ECO:0000256" key="1">
    <source>
        <dbReference type="PIRSR" id="PIRSR600101-1"/>
    </source>
</evidence>
<feature type="chain" id="PRO_5014436598" description="Glutathione hydrolase" evidence="4">
    <location>
        <begin position="30"/>
        <end position="619"/>
    </location>
</feature>
<dbReference type="PANTHER" id="PTHR11686">
    <property type="entry name" value="GAMMA GLUTAMYL TRANSPEPTIDASE"/>
    <property type="match status" value="1"/>
</dbReference>
<keyword evidence="6" id="KW-1185">Reference proteome</keyword>
<dbReference type="EMBL" id="NRSZ01000417">
    <property type="protein sequence ID" value="PNY27341.1"/>
    <property type="molecule type" value="Genomic_DNA"/>
</dbReference>
<feature type="active site" description="Nucleophile" evidence="1">
    <location>
        <position position="428"/>
    </location>
</feature>
<dbReference type="InterPro" id="IPR043137">
    <property type="entry name" value="GGT_ssub_C"/>
</dbReference>
<dbReference type="GO" id="GO:0036374">
    <property type="term" value="F:glutathione hydrolase activity"/>
    <property type="evidence" value="ECO:0007669"/>
    <property type="project" value="UniProtKB-UniRule"/>
</dbReference>
<dbReference type="InterPro" id="IPR029055">
    <property type="entry name" value="Ntn_hydrolases_N"/>
</dbReference>
<feature type="binding site" evidence="2">
    <location>
        <begin position="446"/>
        <end position="448"/>
    </location>
    <ligand>
        <name>L-glutamate</name>
        <dbReference type="ChEBI" id="CHEBI:29985"/>
    </ligand>
</feature>
<comment type="catalytic activity">
    <reaction evidence="3">
        <text>an S-substituted glutathione + H2O = an S-substituted L-cysteinylglycine + L-glutamate</text>
        <dbReference type="Rhea" id="RHEA:59468"/>
        <dbReference type="ChEBI" id="CHEBI:15377"/>
        <dbReference type="ChEBI" id="CHEBI:29985"/>
        <dbReference type="ChEBI" id="CHEBI:90779"/>
        <dbReference type="ChEBI" id="CHEBI:143103"/>
        <dbReference type="EC" id="3.4.19.13"/>
    </reaction>
</comment>